<feature type="binding site" evidence="7">
    <location>
        <position position="121"/>
    </location>
    <ligand>
        <name>substrate</name>
    </ligand>
</feature>
<evidence type="ECO:0000256" key="1">
    <source>
        <dbReference type="ARBA" id="ARBA00001043"/>
    </source>
</evidence>
<dbReference type="PROSITE" id="PS00769">
    <property type="entry name" value="TRANSTHYRETIN_2"/>
    <property type="match status" value="1"/>
</dbReference>
<evidence type="ECO:0000256" key="2">
    <source>
        <dbReference type="ARBA" id="ARBA00002704"/>
    </source>
</evidence>
<keyword evidence="6 8" id="KW-0378">Hydrolase</keyword>
<dbReference type="PRINTS" id="PR00189">
    <property type="entry name" value="TRNSTHYRETIN"/>
</dbReference>
<dbReference type="PANTHER" id="PTHR10395:SF7">
    <property type="entry name" value="5-HYDROXYISOURATE HYDROLASE"/>
    <property type="match status" value="1"/>
</dbReference>
<dbReference type="SUPFAM" id="SSF49472">
    <property type="entry name" value="Transthyretin (synonym: prealbumin)"/>
    <property type="match status" value="1"/>
</dbReference>
<dbReference type="EC" id="3.5.2.17" evidence="8"/>
<dbReference type="Gene3D" id="2.60.40.180">
    <property type="entry name" value="Transthyretin/hydroxyisourate hydrolase domain"/>
    <property type="match status" value="1"/>
</dbReference>
<dbReference type="InterPro" id="IPR023416">
    <property type="entry name" value="Transthyretin/HIU_hydrolase_d"/>
</dbReference>
<dbReference type="GO" id="GO:0033971">
    <property type="term" value="F:hydroxyisourate hydrolase activity"/>
    <property type="evidence" value="ECO:0007669"/>
    <property type="project" value="UniProtKB-EC"/>
</dbReference>
<feature type="binding site" evidence="7">
    <location>
        <position position="55"/>
    </location>
    <ligand>
        <name>substrate</name>
    </ligand>
</feature>
<feature type="domain" description="Transthyretin/hydroxyisourate hydrolase" evidence="9">
    <location>
        <begin position="2"/>
        <end position="123"/>
    </location>
</feature>
<evidence type="ECO:0000256" key="5">
    <source>
        <dbReference type="ARBA" id="ARBA00022631"/>
    </source>
</evidence>
<sequence length="124" mass="14226">MSKKSPITCHVLDTSRGEPAKMLQIRLEKKTSTSSEEPDKNWVLVAVGETNEDGRCPNLLSAKSPEITEGLYRFTFNTGSYFRNFNKDTFYPYVQIIFEVTDTTQHYHVPLILSPYSYTTYRGS</sequence>
<dbReference type="CDD" id="cd05822">
    <property type="entry name" value="TLP_HIUase"/>
    <property type="match status" value="1"/>
</dbReference>
<comment type="subunit">
    <text evidence="4 8">Homotetramer.</text>
</comment>
<gene>
    <name evidence="10" type="ORF">ALEPTO_LOCUS227</name>
</gene>
<evidence type="ECO:0000256" key="8">
    <source>
        <dbReference type="RuleBase" id="RU361270"/>
    </source>
</evidence>
<dbReference type="InterPro" id="IPR000895">
    <property type="entry name" value="Transthyretin/HIU_hydrolase"/>
</dbReference>
<dbReference type="InterPro" id="IPR014306">
    <property type="entry name" value="Hydroxyisourate_hydrolase"/>
</dbReference>
<dbReference type="AlphaFoldDB" id="A0A9N8YQF9"/>
<comment type="catalytic activity">
    <reaction evidence="1 8">
        <text>5-hydroxyisourate + H2O = 5-hydroxy-2-oxo-4-ureido-2,5-dihydro-1H-imidazole-5-carboxylate + H(+)</text>
        <dbReference type="Rhea" id="RHEA:23736"/>
        <dbReference type="ChEBI" id="CHEBI:15377"/>
        <dbReference type="ChEBI" id="CHEBI:15378"/>
        <dbReference type="ChEBI" id="CHEBI:18072"/>
        <dbReference type="ChEBI" id="CHEBI:58639"/>
        <dbReference type="EC" id="3.5.2.17"/>
    </reaction>
</comment>
<dbReference type="NCBIfam" id="TIGR02962">
    <property type="entry name" value="hdxy_isourate"/>
    <property type="match status" value="1"/>
</dbReference>
<dbReference type="OrthoDB" id="10265230at2759"/>
<accession>A0A9N8YQF9</accession>
<dbReference type="GO" id="GO:0006144">
    <property type="term" value="P:purine nucleobase metabolic process"/>
    <property type="evidence" value="ECO:0007669"/>
    <property type="project" value="UniProtKB-KW"/>
</dbReference>
<dbReference type="PROSITE" id="PS00768">
    <property type="entry name" value="TRANSTHYRETIN_1"/>
    <property type="match status" value="1"/>
</dbReference>
<evidence type="ECO:0000313" key="10">
    <source>
        <dbReference type="EMBL" id="CAG8440047.1"/>
    </source>
</evidence>
<comment type="similarity">
    <text evidence="3 8">Belongs to the transthyretin family. 5-hydroxyisourate hydrolase subfamily.</text>
</comment>
<dbReference type="Pfam" id="PF00576">
    <property type="entry name" value="Transthyretin"/>
    <property type="match status" value="1"/>
</dbReference>
<evidence type="ECO:0000256" key="4">
    <source>
        <dbReference type="ARBA" id="ARBA00011881"/>
    </source>
</evidence>
<reference evidence="10" key="1">
    <citation type="submission" date="2021-06" db="EMBL/GenBank/DDBJ databases">
        <authorList>
            <person name="Kallberg Y."/>
            <person name="Tangrot J."/>
            <person name="Rosling A."/>
        </authorList>
    </citation>
    <scope>NUCLEOTIDE SEQUENCE</scope>
    <source>
        <strain evidence="10">FL130A</strain>
    </source>
</reference>
<comment type="function">
    <text evidence="2">Catalyzes the hydrolysis of 5-hydroxyisourate (HIU) to 2-oxo-4-hydroxy-4-carboxy-5-ureidoimidazoline (OHCU).</text>
</comment>
<dbReference type="InterPro" id="IPR036817">
    <property type="entry name" value="Transthyretin/HIU_hydrolase_sf"/>
</dbReference>
<keyword evidence="11" id="KW-1185">Reference proteome</keyword>
<dbReference type="SMART" id="SM00095">
    <property type="entry name" value="TR_THY"/>
    <property type="match status" value="1"/>
</dbReference>
<evidence type="ECO:0000256" key="7">
    <source>
        <dbReference type="PIRSR" id="PIRSR600895-51"/>
    </source>
</evidence>
<keyword evidence="5 8" id="KW-0659">Purine metabolism</keyword>
<feature type="binding site" evidence="7">
    <location>
        <position position="10"/>
    </location>
    <ligand>
        <name>substrate</name>
    </ligand>
</feature>
<evidence type="ECO:0000256" key="6">
    <source>
        <dbReference type="ARBA" id="ARBA00022801"/>
    </source>
</evidence>
<name>A0A9N8YQF9_9GLOM</name>
<dbReference type="Proteomes" id="UP000789508">
    <property type="component" value="Unassembled WGS sequence"/>
</dbReference>
<dbReference type="EMBL" id="CAJVPS010000011">
    <property type="protein sequence ID" value="CAG8440047.1"/>
    <property type="molecule type" value="Genomic_DNA"/>
</dbReference>
<evidence type="ECO:0000313" key="11">
    <source>
        <dbReference type="Proteomes" id="UP000789508"/>
    </source>
</evidence>
<comment type="caution">
    <text evidence="10">The sequence shown here is derived from an EMBL/GenBank/DDBJ whole genome shotgun (WGS) entry which is preliminary data.</text>
</comment>
<proteinExistence type="inferred from homology"/>
<evidence type="ECO:0000256" key="3">
    <source>
        <dbReference type="ARBA" id="ARBA00009850"/>
    </source>
</evidence>
<protein>
    <recommendedName>
        <fullName evidence="8">5-hydroxyisourate hydrolase</fullName>
        <shortName evidence="8">HIU hydrolase</shortName>
        <shortName evidence="8">HIUHase</shortName>
        <ecNumber evidence="8">3.5.2.17</ecNumber>
    </recommendedName>
</protein>
<organism evidence="10 11">
    <name type="scientific">Ambispora leptoticha</name>
    <dbReference type="NCBI Taxonomy" id="144679"/>
    <lineage>
        <taxon>Eukaryota</taxon>
        <taxon>Fungi</taxon>
        <taxon>Fungi incertae sedis</taxon>
        <taxon>Mucoromycota</taxon>
        <taxon>Glomeromycotina</taxon>
        <taxon>Glomeromycetes</taxon>
        <taxon>Archaeosporales</taxon>
        <taxon>Ambisporaceae</taxon>
        <taxon>Ambispora</taxon>
    </lineage>
</organism>
<dbReference type="InterPro" id="IPR023419">
    <property type="entry name" value="Transthyretin_CS"/>
</dbReference>
<evidence type="ECO:0000259" key="9">
    <source>
        <dbReference type="SMART" id="SM00095"/>
    </source>
</evidence>
<dbReference type="PANTHER" id="PTHR10395">
    <property type="entry name" value="URICASE AND TRANSTHYRETIN-RELATED"/>
    <property type="match status" value="1"/>
</dbReference>
<dbReference type="InterPro" id="IPR023418">
    <property type="entry name" value="Thyroxine_BS"/>
</dbReference>